<dbReference type="EMBL" id="LNQE01000890">
    <property type="protein sequence ID" value="KUG23719.1"/>
    <property type="molecule type" value="Genomic_DNA"/>
</dbReference>
<evidence type="ECO:0000256" key="5">
    <source>
        <dbReference type="ARBA" id="ARBA00023136"/>
    </source>
</evidence>
<dbReference type="AlphaFoldDB" id="A0A0W8FS60"/>
<evidence type="ECO:0000313" key="7">
    <source>
        <dbReference type="EMBL" id="KUG23719.1"/>
    </source>
</evidence>
<organism evidence="7">
    <name type="scientific">hydrocarbon metagenome</name>
    <dbReference type="NCBI Taxonomy" id="938273"/>
    <lineage>
        <taxon>unclassified sequences</taxon>
        <taxon>metagenomes</taxon>
        <taxon>ecological metagenomes</taxon>
    </lineage>
</organism>
<comment type="similarity">
    <text evidence="2">Belongs to the LemA family.</text>
</comment>
<protein>
    <submittedName>
        <fullName evidence="7">Lema family protein</fullName>
    </submittedName>
</protein>
<feature type="transmembrane region" description="Helical" evidence="6">
    <location>
        <begin position="7"/>
        <end position="26"/>
    </location>
</feature>
<dbReference type="PANTHER" id="PTHR34478">
    <property type="entry name" value="PROTEIN LEMA"/>
    <property type="match status" value="1"/>
</dbReference>
<accession>A0A0W8FS60</accession>
<dbReference type="SUPFAM" id="SSF140478">
    <property type="entry name" value="LemA-like"/>
    <property type="match status" value="1"/>
</dbReference>
<dbReference type="GO" id="GO:0016020">
    <property type="term" value="C:membrane"/>
    <property type="evidence" value="ECO:0007669"/>
    <property type="project" value="UniProtKB-SubCell"/>
</dbReference>
<reference evidence="7" key="1">
    <citation type="journal article" date="2015" name="Proc. Natl. Acad. Sci. U.S.A.">
        <title>Networks of energetic and metabolic interactions define dynamics in microbial communities.</title>
        <authorList>
            <person name="Embree M."/>
            <person name="Liu J.K."/>
            <person name="Al-Bassam M.M."/>
            <person name="Zengler K."/>
        </authorList>
    </citation>
    <scope>NUCLEOTIDE SEQUENCE</scope>
</reference>
<sequence length="193" mass="21634">MDSKKKTLIIVLAVIVFLAIAAYSFFAGNYNKFVKLDQAVKSSWAQVENQLQRRFDLIPNLVETVKGYAKQEKDVMIEVTNARSKVGGTANAPISDKIAANNELSGALSRMLLVVEKYPDLKSNQNFMHLQDELAGTENRIAVERMRYNEAIKVYNQTIKSFPANLLAGMYGFKDGAFFDAPKEAKEVVKVKF</sequence>
<dbReference type="InterPro" id="IPR007156">
    <property type="entry name" value="MamQ_LemA"/>
</dbReference>
<keyword evidence="4 6" id="KW-1133">Transmembrane helix</keyword>
<evidence type="ECO:0000256" key="1">
    <source>
        <dbReference type="ARBA" id="ARBA00004167"/>
    </source>
</evidence>
<evidence type="ECO:0000256" key="6">
    <source>
        <dbReference type="SAM" id="Phobius"/>
    </source>
</evidence>
<evidence type="ECO:0000256" key="3">
    <source>
        <dbReference type="ARBA" id="ARBA00022692"/>
    </source>
</evidence>
<proteinExistence type="inferred from homology"/>
<dbReference type="Gene3D" id="1.20.1440.20">
    <property type="entry name" value="LemA-like domain"/>
    <property type="match status" value="1"/>
</dbReference>
<keyword evidence="5 6" id="KW-0472">Membrane</keyword>
<dbReference type="InterPro" id="IPR023353">
    <property type="entry name" value="LemA-like_dom_sf"/>
</dbReference>
<keyword evidence="3 6" id="KW-0812">Transmembrane</keyword>
<dbReference type="Pfam" id="PF04011">
    <property type="entry name" value="LemA"/>
    <property type="match status" value="1"/>
</dbReference>
<comment type="caution">
    <text evidence="7">The sequence shown here is derived from an EMBL/GenBank/DDBJ whole genome shotgun (WGS) entry which is preliminary data.</text>
</comment>
<evidence type="ECO:0000256" key="4">
    <source>
        <dbReference type="ARBA" id="ARBA00022989"/>
    </source>
</evidence>
<dbReference type="PANTHER" id="PTHR34478:SF2">
    <property type="entry name" value="MEMBRANE PROTEIN"/>
    <property type="match status" value="1"/>
</dbReference>
<name>A0A0W8FS60_9ZZZZ</name>
<evidence type="ECO:0000256" key="2">
    <source>
        <dbReference type="ARBA" id="ARBA00008854"/>
    </source>
</evidence>
<comment type="subcellular location">
    <subcellularLocation>
        <location evidence="1">Membrane</location>
        <topology evidence="1">Single-pass membrane protein</topology>
    </subcellularLocation>
</comment>
<gene>
    <name evidence="7" type="ORF">ASZ90_006526</name>
</gene>